<evidence type="ECO:0000313" key="1">
    <source>
        <dbReference type="EMBL" id="GBC09079.1"/>
    </source>
</evidence>
<sequence>MFDDLKFTSDSKQDVLFIRTFQKIVDSPIVQNGAKRKAIKIFSNIKDTFERKEIAEFFEELDHKLDIRKTDQEVHKNVDITKC</sequence>
<keyword evidence="2" id="KW-1185">Reference proteome</keyword>
<dbReference type="EMBL" id="BEXD01004270">
    <property type="protein sequence ID" value="GBC09079.1"/>
    <property type="molecule type" value="Genomic_DNA"/>
</dbReference>
<proteinExistence type="predicted"/>
<evidence type="ECO:0000313" key="2">
    <source>
        <dbReference type="Proteomes" id="UP000247702"/>
    </source>
</evidence>
<dbReference type="Proteomes" id="UP000247702">
    <property type="component" value="Unassembled WGS sequence"/>
</dbReference>
<reference evidence="1 2" key="1">
    <citation type="submission" date="2017-11" db="EMBL/GenBank/DDBJ databases">
        <title>The genome of Rhizophagus clarus HR1 reveals common genetic basis of auxotrophy among arbuscular mycorrhizal fungi.</title>
        <authorList>
            <person name="Kobayashi Y."/>
        </authorList>
    </citation>
    <scope>NUCLEOTIDE SEQUENCE [LARGE SCALE GENOMIC DNA]</scope>
    <source>
        <strain evidence="1 2">HR1</strain>
    </source>
</reference>
<protein>
    <submittedName>
        <fullName evidence="1">Uncharacterized protein</fullName>
    </submittedName>
</protein>
<name>A0A2Z6SNR0_9GLOM</name>
<gene>
    <name evidence="1" type="ORF">RclHR1_00860017</name>
</gene>
<dbReference type="AlphaFoldDB" id="A0A2Z6SNR0"/>
<accession>A0A2Z6SNR0</accession>
<comment type="caution">
    <text evidence="1">The sequence shown here is derived from an EMBL/GenBank/DDBJ whole genome shotgun (WGS) entry which is preliminary data.</text>
</comment>
<organism evidence="1 2">
    <name type="scientific">Rhizophagus clarus</name>
    <dbReference type="NCBI Taxonomy" id="94130"/>
    <lineage>
        <taxon>Eukaryota</taxon>
        <taxon>Fungi</taxon>
        <taxon>Fungi incertae sedis</taxon>
        <taxon>Mucoromycota</taxon>
        <taxon>Glomeromycotina</taxon>
        <taxon>Glomeromycetes</taxon>
        <taxon>Glomerales</taxon>
        <taxon>Glomeraceae</taxon>
        <taxon>Rhizophagus</taxon>
    </lineage>
</organism>